<dbReference type="InterPro" id="IPR035398">
    <property type="entry name" value="Bac_rhamnosid_C"/>
</dbReference>
<dbReference type="Gene3D" id="2.60.120.260">
    <property type="entry name" value="Galactose-binding domain-like"/>
    <property type="match status" value="2"/>
</dbReference>
<evidence type="ECO:0000313" key="3">
    <source>
        <dbReference type="EMBL" id="PKV09858.1"/>
    </source>
</evidence>
<dbReference type="PANTHER" id="PTHR34987">
    <property type="entry name" value="C, PUTATIVE (AFU_ORTHOLOGUE AFUA_3G02880)-RELATED"/>
    <property type="match status" value="1"/>
</dbReference>
<comment type="caution">
    <text evidence="3">The sequence shown here is derived from an EMBL/GenBank/DDBJ whole genome shotgun (WGS) entry which is preliminary data.</text>
</comment>
<feature type="domain" description="Alpha-L-rhamnosidase six-hairpin glycosidase" evidence="1">
    <location>
        <begin position="358"/>
        <end position="651"/>
    </location>
</feature>
<evidence type="ECO:0000313" key="4">
    <source>
        <dbReference type="Proteomes" id="UP000233731"/>
    </source>
</evidence>
<dbReference type="InterPro" id="IPR035396">
    <property type="entry name" value="Bac_rhamnosid6H"/>
</dbReference>
<organism evidence="3 4">
    <name type="scientific">Bifidobacterium asteroides</name>
    <dbReference type="NCBI Taxonomy" id="1684"/>
    <lineage>
        <taxon>Bacteria</taxon>
        <taxon>Bacillati</taxon>
        <taxon>Actinomycetota</taxon>
        <taxon>Actinomycetes</taxon>
        <taxon>Bifidobacteriales</taxon>
        <taxon>Bifidobacteriaceae</taxon>
        <taxon>Bifidobacterium</taxon>
    </lineage>
</organism>
<dbReference type="Pfam" id="PF17389">
    <property type="entry name" value="Bac_rhamnosid6H"/>
    <property type="match status" value="1"/>
</dbReference>
<protein>
    <submittedName>
        <fullName evidence="3">Bacterial alpha-L-rhamnosidase</fullName>
    </submittedName>
</protein>
<dbReference type="AlphaFoldDB" id="A0A2N3RBH9"/>
<feature type="domain" description="Alpha-L-rhamnosidase C-terminal" evidence="2">
    <location>
        <begin position="695"/>
        <end position="737"/>
    </location>
</feature>
<accession>A0A2N3RBH9</accession>
<dbReference type="Pfam" id="PF17390">
    <property type="entry name" value="Bac_rhamnosid_C"/>
    <property type="match status" value="1"/>
</dbReference>
<dbReference type="PANTHER" id="PTHR34987:SF2">
    <property type="entry name" value="B, PUTATIVE (AFU_ORTHOLOGUE AFUA_7G05040)-RELATED"/>
    <property type="match status" value="1"/>
</dbReference>
<name>A0A2N3RBH9_9BIFI</name>
<dbReference type="RefSeq" id="WP_101432082.1">
    <property type="nucleotide sequence ID" value="NZ_PCHJ01000012.1"/>
</dbReference>
<dbReference type="EMBL" id="PCHJ01000012">
    <property type="protein sequence ID" value="PKV09858.1"/>
    <property type="molecule type" value="Genomic_DNA"/>
</dbReference>
<dbReference type="Proteomes" id="UP000233731">
    <property type="component" value="Unassembled WGS sequence"/>
</dbReference>
<evidence type="ECO:0000259" key="2">
    <source>
        <dbReference type="Pfam" id="PF17390"/>
    </source>
</evidence>
<dbReference type="InterPro" id="IPR012341">
    <property type="entry name" value="6hp_glycosidase-like_sf"/>
</dbReference>
<reference evidence="3 4" key="1">
    <citation type="submission" date="2017-10" db="EMBL/GenBank/DDBJ databases">
        <title>Bifidobacterium genomics.</title>
        <authorList>
            <person name="Lugli G.A."/>
            <person name="Milani C."/>
            <person name="Mancabelli L."/>
        </authorList>
    </citation>
    <scope>NUCLEOTIDE SEQUENCE [LARGE SCALE GENOMIC DNA]</scope>
    <source>
        <strain evidence="3 4">1460B</strain>
    </source>
</reference>
<dbReference type="Gene3D" id="2.60.420.10">
    <property type="entry name" value="Maltose phosphorylase, domain 3"/>
    <property type="match status" value="1"/>
</dbReference>
<dbReference type="InterPro" id="IPR008928">
    <property type="entry name" value="6-hairpin_glycosidase_sf"/>
</dbReference>
<dbReference type="Gene3D" id="1.50.10.10">
    <property type="match status" value="1"/>
</dbReference>
<proteinExistence type="predicted"/>
<dbReference type="GO" id="GO:0005975">
    <property type="term" value="P:carbohydrate metabolic process"/>
    <property type="evidence" value="ECO:0007669"/>
    <property type="project" value="InterPro"/>
</dbReference>
<dbReference type="SUPFAM" id="SSF48208">
    <property type="entry name" value="Six-hairpin glycosidases"/>
    <property type="match status" value="1"/>
</dbReference>
<evidence type="ECO:0000259" key="1">
    <source>
        <dbReference type="Pfam" id="PF17389"/>
    </source>
</evidence>
<gene>
    <name evidence="3" type="ORF">CQR44_0410</name>
</gene>
<sequence length="759" mass="85524">MNETTSRSAKAHWIWPSTADGHADLDSAKHHPVFANFRTTINLAKVPESFTVTVCADARYKLIVNGEVIQTGPAKTCRTIRCYDEIDLSDHLRQGCNIIAVIVLHYPADQPGNYSIASTSTPGLWMSSPILNTDSSWKSVIEPSRQIISENAFYAPLQIMESYTPIDLDDDWTTSINSAADQWRDSYEYSRDDLADILLPESLHPRSIPFMKNEKCEFQDADLLKQTIPAHSAKEVTLNAGELMTGFLRITVARGKGAKLNILESEGYVKYAPENPKSFEDQPVKGDRTDSVNGTLAGFTDRYTVAGFGTKETPEVFEPFWFRTFRYVRLHITTGDQPLDLLSCTYRICEYPLQISTTVDIDNDLLSDIQNMSLRTLRRCMHETYEDCPFYEQLQYIMDTRSEILYTYSVSADDKLARQAIEAFMDSQQPDGLLNSCSPSNTLNIIPGYSIYFIATLFDHMMYFDNKDLLKQSLPTIKRILNFFNSNCRSDGLIDVIGGIDAPNPRWSFIDWTPEWKQTRGVPPAINQGPLTMESLLAVMGYQYAAQICDHLGESSTAKQYRVQAAWLQKAINCLCRNDEGMYTDGPDCSDVSQHCQVFAILTHTISPEEGRSNLSKTLDDTQHYAQCSIAMTYYLFRALEMTGLYDRTTELWKPWEDMLANHLTTSAEDNLSQRSDCHAWGSVALYELPSAILGVRPAEPGYRSAIIDPHPAGMLHARGTVATPLGQISVSWSRESLNDRPIITAKGPEKIKLIIREN</sequence>